<dbReference type="Proteomes" id="UP000518288">
    <property type="component" value="Unassembled WGS sequence"/>
</dbReference>
<protein>
    <submittedName>
        <fullName evidence="1">Uncharacterized protein</fullName>
    </submittedName>
</protein>
<evidence type="ECO:0000313" key="1">
    <source>
        <dbReference type="EMBL" id="NYG32934.1"/>
    </source>
</evidence>
<gene>
    <name evidence="1" type="ORF">BDD16_001920</name>
</gene>
<proteinExistence type="predicted"/>
<sequence length="84" mass="9255">MKLLLILLTVLAIVWLLRAARRVPPPPDRNDVSPEPTGRAVQTLARCAHCGMHLTSADSEQRDGQAYCCAAHRRAGPRAPFGRR</sequence>
<comment type="caution">
    <text evidence="1">The sequence shown here is derived from an EMBL/GenBank/DDBJ whole genome shotgun (WGS) entry which is preliminary data.</text>
</comment>
<reference evidence="1 2" key="1">
    <citation type="submission" date="2020-07" db="EMBL/GenBank/DDBJ databases">
        <title>Genomic Encyclopedia of Archaeal and Bacterial Type Strains, Phase II (KMG-II): from individual species to whole genera.</title>
        <authorList>
            <person name="Goeker M."/>
        </authorList>
    </citation>
    <scope>NUCLEOTIDE SEQUENCE [LARGE SCALE GENOMIC DNA]</scope>
    <source>
        <strain evidence="1 2">DSM 21226</strain>
    </source>
</reference>
<accession>A0A7Y9QZR4</accession>
<dbReference type="AlphaFoldDB" id="A0A7Y9QZR4"/>
<dbReference type="InterPro" id="IPR049708">
    <property type="entry name" value="PP0621-like"/>
</dbReference>
<dbReference type="EMBL" id="JACCFH010000001">
    <property type="protein sequence ID" value="NYG32934.1"/>
    <property type="molecule type" value="Genomic_DNA"/>
</dbReference>
<keyword evidence="2" id="KW-1185">Reference proteome</keyword>
<dbReference type="RefSeq" id="WP_179633759.1">
    <property type="nucleotide sequence ID" value="NZ_CAXYYM010000066.1"/>
</dbReference>
<dbReference type="NCBIfam" id="NF041023">
    <property type="entry name" value="PP0621_fam"/>
    <property type="match status" value="1"/>
</dbReference>
<organism evidence="1 2">
    <name type="scientific">Sphaerotilus montanus</name>
    <dbReference type="NCBI Taxonomy" id="522889"/>
    <lineage>
        <taxon>Bacteria</taxon>
        <taxon>Pseudomonadati</taxon>
        <taxon>Pseudomonadota</taxon>
        <taxon>Betaproteobacteria</taxon>
        <taxon>Burkholderiales</taxon>
        <taxon>Sphaerotilaceae</taxon>
        <taxon>Sphaerotilus</taxon>
    </lineage>
</organism>
<evidence type="ECO:0000313" key="2">
    <source>
        <dbReference type="Proteomes" id="UP000518288"/>
    </source>
</evidence>
<name>A0A7Y9QZR4_9BURK</name>